<dbReference type="PANTHER" id="PTHR14226:SF78">
    <property type="entry name" value="SLR0060 PROTEIN"/>
    <property type="match status" value="1"/>
</dbReference>
<name>A0A0W0Z7V9_9GAMM</name>
<organism evidence="6 7">
    <name type="scientific">Legionella shakespearei DSM 23087</name>
    <dbReference type="NCBI Taxonomy" id="1122169"/>
    <lineage>
        <taxon>Bacteria</taxon>
        <taxon>Pseudomonadati</taxon>
        <taxon>Pseudomonadota</taxon>
        <taxon>Gammaproteobacteria</taxon>
        <taxon>Legionellales</taxon>
        <taxon>Legionellaceae</taxon>
        <taxon>Legionella</taxon>
    </lineage>
</organism>
<gene>
    <name evidence="6" type="ORF">Lsha_0332</name>
</gene>
<dbReference type="SUPFAM" id="SSF52151">
    <property type="entry name" value="FabD/lysophospholipase-like"/>
    <property type="match status" value="1"/>
</dbReference>
<dbReference type="AlphaFoldDB" id="A0A0W0Z7V9"/>
<dbReference type="eggNOG" id="COG1752">
    <property type="taxonomic scope" value="Bacteria"/>
</dbReference>
<dbReference type="GO" id="GO:0016787">
    <property type="term" value="F:hydrolase activity"/>
    <property type="evidence" value="ECO:0007669"/>
    <property type="project" value="UniProtKB-UniRule"/>
</dbReference>
<dbReference type="STRING" id="1122169.Lsha_0332"/>
<evidence type="ECO:0000256" key="1">
    <source>
        <dbReference type="ARBA" id="ARBA00022801"/>
    </source>
</evidence>
<accession>A0A0W0Z7V9</accession>
<dbReference type="PROSITE" id="PS51635">
    <property type="entry name" value="PNPLA"/>
    <property type="match status" value="1"/>
</dbReference>
<dbReference type="PANTHER" id="PTHR14226">
    <property type="entry name" value="NEUROPATHY TARGET ESTERASE/SWISS CHEESE D.MELANOGASTER"/>
    <property type="match status" value="1"/>
</dbReference>
<reference evidence="6 7" key="1">
    <citation type="submission" date="2015-11" db="EMBL/GenBank/DDBJ databases">
        <title>Genomic analysis of 38 Legionella species identifies large and diverse effector repertoires.</title>
        <authorList>
            <person name="Burstein D."/>
            <person name="Amaro F."/>
            <person name="Zusman T."/>
            <person name="Lifshitz Z."/>
            <person name="Cohen O."/>
            <person name="Gilbert J.A."/>
            <person name="Pupko T."/>
            <person name="Shuman H.A."/>
            <person name="Segal G."/>
        </authorList>
    </citation>
    <scope>NUCLEOTIDE SEQUENCE [LARGE SCALE GENOMIC DNA]</scope>
    <source>
        <strain evidence="6 7">ATCC 49655</strain>
    </source>
</reference>
<evidence type="ECO:0000256" key="4">
    <source>
        <dbReference type="PROSITE-ProRule" id="PRU01161"/>
    </source>
</evidence>
<evidence type="ECO:0000259" key="5">
    <source>
        <dbReference type="PROSITE" id="PS51635"/>
    </source>
</evidence>
<feature type="short sequence motif" description="GXSXG" evidence="4">
    <location>
        <begin position="64"/>
        <end position="68"/>
    </location>
</feature>
<feature type="short sequence motif" description="DGA/G" evidence="4">
    <location>
        <begin position="281"/>
        <end position="283"/>
    </location>
</feature>
<protein>
    <submittedName>
        <fullName evidence="6">VipD</fullName>
    </submittedName>
</protein>
<feature type="active site" description="Proton acceptor" evidence="4">
    <location>
        <position position="281"/>
    </location>
</feature>
<dbReference type="PATRIC" id="fig|1122169.6.peg.373"/>
<keyword evidence="3 4" id="KW-0443">Lipid metabolism</keyword>
<dbReference type="RefSeq" id="WP_018575850.1">
    <property type="nucleotide sequence ID" value="NZ_KB892381.1"/>
</dbReference>
<dbReference type="InterPro" id="IPR016035">
    <property type="entry name" value="Acyl_Trfase/lysoPLipase"/>
</dbReference>
<comment type="caution">
    <text evidence="6">The sequence shown here is derived from an EMBL/GenBank/DDBJ whole genome shotgun (WGS) entry which is preliminary data.</text>
</comment>
<dbReference type="InterPro" id="IPR050301">
    <property type="entry name" value="NTE"/>
</dbReference>
<dbReference type="Proteomes" id="UP000054600">
    <property type="component" value="Unassembled WGS sequence"/>
</dbReference>
<keyword evidence="1 4" id="KW-0378">Hydrolase</keyword>
<feature type="short sequence motif" description="GXGXXG" evidence="4">
    <location>
        <begin position="35"/>
        <end position="40"/>
    </location>
</feature>
<dbReference type="Pfam" id="PF01734">
    <property type="entry name" value="Patatin"/>
    <property type="match status" value="1"/>
</dbReference>
<feature type="active site" description="Nucleophile" evidence="4">
    <location>
        <position position="66"/>
    </location>
</feature>
<evidence type="ECO:0000313" key="6">
    <source>
        <dbReference type="EMBL" id="KTD64963.1"/>
    </source>
</evidence>
<dbReference type="OrthoDB" id="7021815at2"/>
<proteinExistence type="predicted"/>
<sequence length="605" mass="68507">MAKKRNLKRQLYTFSKTDDGYAIVAPKHKGLVLSGGGAKGIAYVGMIKAMTETGFLKDLTHISGASAGSITASIMAMGMKPEHAEKLVIGLDVINLLDNKGFRLRAKGERFRSILEIVYMYQFKEHLNAVQLPVPKELQLDYAILKQKVVLYESALSRQGITINSVDDILELSHSVERLTNMDRAFQSIPTIIKNRDGEQLENPRFSFHDMARLRSLLPEDQQHLIKKLSVVTTNQTKRELEIHNEEYGANGSIAEKVQHSSAHPFIFTPAVNDAGEHIADGGILDNLPIIALKKLGLHKEEILCVKLESHSSFADRIANAASHIPEAITSFTRWVDDGMEHLIGGRLFTARASTRNREKIFHNLGNMLYLNTGSIDTTTMYPTLQEKQDVIDASYRSTRKLLGSHSRIFDNPLIAMVYLGKDKLDHTLIHETDEEELFQYAAYAKMIFLLQNQLAKEIKDNDFYSVENYLLQIDDILRKDSGLNETQQDQIMSLCLKQIDFYTEGQLEQHIMQKIAKEQDAHKVSWFTWLLKLLWKPIEWVLSFISSPKPEQTAEENVQESEDPIAPVRLYGLFAQTIHSTRLVKDDLSFDEDSASNDCCSILS</sequence>
<evidence type="ECO:0000256" key="3">
    <source>
        <dbReference type="ARBA" id="ARBA00023098"/>
    </source>
</evidence>
<keyword evidence="7" id="KW-1185">Reference proteome</keyword>
<dbReference type="EMBL" id="LNYW01000016">
    <property type="protein sequence ID" value="KTD64963.1"/>
    <property type="molecule type" value="Genomic_DNA"/>
</dbReference>
<dbReference type="InterPro" id="IPR002641">
    <property type="entry name" value="PNPLA_dom"/>
</dbReference>
<keyword evidence="2 4" id="KW-0442">Lipid degradation</keyword>
<dbReference type="Pfam" id="PF22140">
    <property type="entry name" value="VipD-like_C"/>
    <property type="match status" value="1"/>
</dbReference>
<dbReference type="GO" id="GO:0016042">
    <property type="term" value="P:lipid catabolic process"/>
    <property type="evidence" value="ECO:0007669"/>
    <property type="project" value="UniProtKB-UniRule"/>
</dbReference>
<evidence type="ECO:0000256" key="2">
    <source>
        <dbReference type="ARBA" id="ARBA00022963"/>
    </source>
</evidence>
<evidence type="ECO:0000313" key="7">
    <source>
        <dbReference type="Proteomes" id="UP000054600"/>
    </source>
</evidence>
<dbReference type="Gene3D" id="3.40.1090.10">
    <property type="entry name" value="Cytosolic phospholipase A2 catalytic domain"/>
    <property type="match status" value="2"/>
</dbReference>
<dbReference type="InterPro" id="IPR054392">
    <property type="entry name" value="VipD-like_C"/>
</dbReference>
<feature type="domain" description="PNPLA" evidence="5">
    <location>
        <begin position="31"/>
        <end position="294"/>
    </location>
</feature>